<evidence type="ECO:0000313" key="13">
    <source>
        <dbReference type="EMBL" id="PXX45146.1"/>
    </source>
</evidence>
<evidence type="ECO:0000256" key="9">
    <source>
        <dbReference type="ARBA" id="ARBA00023136"/>
    </source>
</evidence>
<dbReference type="PANTHER" id="PTHR33446:SF2">
    <property type="entry name" value="PROTEIN TONB"/>
    <property type="match status" value="1"/>
</dbReference>
<dbReference type="Pfam" id="PF13181">
    <property type="entry name" value="TPR_8"/>
    <property type="match status" value="1"/>
</dbReference>
<dbReference type="AlphaFoldDB" id="A0A318JC25"/>
<dbReference type="NCBIfam" id="TIGR01352">
    <property type="entry name" value="tonB_Cterm"/>
    <property type="match status" value="2"/>
</dbReference>
<dbReference type="GO" id="GO:0055085">
    <property type="term" value="P:transmembrane transport"/>
    <property type="evidence" value="ECO:0007669"/>
    <property type="project" value="InterPro"/>
</dbReference>
<proteinExistence type="inferred from homology"/>
<comment type="subcellular location">
    <subcellularLocation>
        <location evidence="1">Cell inner membrane</location>
        <topology evidence="1">Single-pass membrane protein</topology>
        <orientation evidence="1">Periplasmic side</orientation>
    </subcellularLocation>
</comment>
<comment type="caution">
    <text evidence="13">The sequence shown here is derived from an EMBL/GenBank/DDBJ whole genome shotgun (WGS) entry which is preliminary data.</text>
</comment>
<evidence type="ECO:0000256" key="7">
    <source>
        <dbReference type="ARBA" id="ARBA00022927"/>
    </source>
</evidence>
<keyword evidence="11" id="KW-0732">Signal</keyword>
<keyword evidence="9" id="KW-0472">Membrane</keyword>
<feature type="signal peptide" evidence="11">
    <location>
        <begin position="1"/>
        <end position="20"/>
    </location>
</feature>
<feature type="repeat" description="TPR" evidence="10">
    <location>
        <begin position="153"/>
        <end position="186"/>
    </location>
</feature>
<dbReference type="Proteomes" id="UP000247792">
    <property type="component" value="Unassembled WGS sequence"/>
</dbReference>
<evidence type="ECO:0000256" key="5">
    <source>
        <dbReference type="ARBA" id="ARBA00022519"/>
    </source>
</evidence>
<evidence type="ECO:0000256" key="10">
    <source>
        <dbReference type="PROSITE-ProRule" id="PRU00339"/>
    </source>
</evidence>
<dbReference type="SUPFAM" id="SSF48452">
    <property type="entry name" value="TPR-like"/>
    <property type="match status" value="2"/>
</dbReference>
<evidence type="ECO:0000256" key="2">
    <source>
        <dbReference type="ARBA" id="ARBA00006555"/>
    </source>
</evidence>
<dbReference type="InterPro" id="IPR019734">
    <property type="entry name" value="TPR_rpt"/>
</dbReference>
<dbReference type="SUPFAM" id="SSF74653">
    <property type="entry name" value="TolA/TonB C-terminal domain"/>
    <property type="match status" value="2"/>
</dbReference>
<gene>
    <name evidence="13" type="ORF">DFR42_102359</name>
</gene>
<evidence type="ECO:0000256" key="6">
    <source>
        <dbReference type="ARBA" id="ARBA00022692"/>
    </source>
</evidence>
<dbReference type="Gene3D" id="1.25.40.10">
    <property type="entry name" value="Tetratricopeptide repeat domain"/>
    <property type="match status" value="1"/>
</dbReference>
<keyword evidence="3" id="KW-0813">Transport</keyword>
<evidence type="ECO:0000256" key="4">
    <source>
        <dbReference type="ARBA" id="ARBA00022475"/>
    </source>
</evidence>
<dbReference type="GO" id="GO:0015031">
    <property type="term" value="P:protein transport"/>
    <property type="evidence" value="ECO:0007669"/>
    <property type="project" value="UniProtKB-KW"/>
</dbReference>
<dbReference type="SMART" id="SM00028">
    <property type="entry name" value="TPR"/>
    <property type="match status" value="3"/>
</dbReference>
<evidence type="ECO:0000256" key="8">
    <source>
        <dbReference type="ARBA" id="ARBA00022989"/>
    </source>
</evidence>
<keyword evidence="7" id="KW-0653">Protein transport</keyword>
<dbReference type="Pfam" id="PF13424">
    <property type="entry name" value="TPR_12"/>
    <property type="match status" value="1"/>
</dbReference>
<reference evidence="13 14" key="1">
    <citation type="submission" date="2018-05" db="EMBL/GenBank/DDBJ databases">
        <title>Genomic Encyclopedia of Type Strains, Phase IV (KMG-IV): sequencing the most valuable type-strain genomes for metagenomic binning, comparative biology and taxonomic classification.</title>
        <authorList>
            <person name="Goeker M."/>
        </authorList>
    </citation>
    <scope>NUCLEOTIDE SEQUENCE [LARGE SCALE GENOMIC DNA]</scope>
    <source>
        <strain evidence="13 14">DSM 19792</strain>
    </source>
</reference>
<sequence>MKNTILATLMSFCITGVAQAAEIDTIRALNSEALTAFVQKQQYPLAFDLNKQALLLAEKEQDTYPERVIEVLNQQANFYENLKQLKQAEAVLLRVIAIQEKVPALAGRERARTLNRLGNMHFSGNDYKSAEISLLQAIKILQSAYGEEDTGLIGNFALLGDIFLAQGRLEEAETTLKRAVTLNEKQSNDKVYWEQSILRTLEKIYRLTGRDDLAKETAAKFANIKPSAFITNVKPDGKFKNANLRQDSCKKPEYPREALMYELQGRVQFRFLITETGSIAAKYISQSSGWKVLDDAAFNALSLCKFDPASLNDKSVTSWLGYQYVWSLGVEGPAAPTPELIESSCRSDKYSVVNPGAKQWLVRLRFLVDAQGKTSGIKIEDSSKDSTVDNDVVKLLERCQFAPASMNGKPYQSAGVIRFVRTVDKK</sequence>
<keyword evidence="6" id="KW-0812">Transmembrane</keyword>
<evidence type="ECO:0000256" key="11">
    <source>
        <dbReference type="SAM" id="SignalP"/>
    </source>
</evidence>
<dbReference type="InterPro" id="IPR037682">
    <property type="entry name" value="TonB_C"/>
</dbReference>
<dbReference type="Pfam" id="PF03544">
    <property type="entry name" value="TonB_C"/>
    <property type="match status" value="2"/>
</dbReference>
<dbReference type="PANTHER" id="PTHR33446">
    <property type="entry name" value="PROTEIN TONB-RELATED"/>
    <property type="match status" value="1"/>
</dbReference>
<keyword evidence="14" id="KW-1185">Reference proteome</keyword>
<accession>A0A318JC25</accession>
<name>A0A318JC25_9BURK</name>
<feature type="chain" id="PRO_5016326728" evidence="11">
    <location>
        <begin position="21"/>
        <end position="426"/>
    </location>
</feature>
<dbReference type="InterPro" id="IPR011990">
    <property type="entry name" value="TPR-like_helical_dom_sf"/>
</dbReference>
<dbReference type="OrthoDB" id="8704285at2"/>
<dbReference type="InterPro" id="IPR051045">
    <property type="entry name" value="TonB-dependent_transducer"/>
</dbReference>
<evidence type="ECO:0000256" key="1">
    <source>
        <dbReference type="ARBA" id="ARBA00004383"/>
    </source>
</evidence>
<feature type="domain" description="TonB C-terminal" evidence="12">
    <location>
        <begin position="334"/>
        <end position="426"/>
    </location>
</feature>
<evidence type="ECO:0000256" key="3">
    <source>
        <dbReference type="ARBA" id="ARBA00022448"/>
    </source>
</evidence>
<dbReference type="InterPro" id="IPR006260">
    <property type="entry name" value="TonB/TolA_C"/>
</dbReference>
<dbReference type="GO" id="GO:0031992">
    <property type="term" value="F:energy transducer activity"/>
    <property type="evidence" value="ECO:0007669"/>
    <property type="project" value="TreeGrafter"/>
</dbReference>
<evidence type="ECO:0000259" key="12">
    <source>
        <dbReference type="PROSITE" id="PS52015"/>
    </source>
</evidence>
<dbReference type="RefSeq" id="WP_110254611.1">
    <property type="nucleotide sequence ID" value="NZ_QJKB01000002.1"/>
</dbReference>
<evidence type="ECO:0000313" key="14">
    <source>
        <dbReference type="Proteomes" id="UP000247792"/>
    </source>
</evidence>
<dbReference type="PROSITE" id="PS52015">
    <property type="entry name" value="TONB_CTD"/>
    <property type="match status" value="2"/>
</dbReference>
<keyword evidence="10" id="KW-0802">TPR repeat</keyword>
<keyword evidence="4" id="KW-1003">Cell membrane</keyword>
<feature type="domain" description="TonB C-terminal" evidence="12">
    <location>
        <begin position="239"/>
        <end position="331"/>
    </location>
</feature>
<keyword evidence="5" id="KW-0997">Cell inner membrane</keyword>
<dbReference type="Gene3D" id="3.30.1150.10">
    <property type="match status" value="2"/>
</dbReference>
<dbReference type="PROSITE" id="PS50005">
    <property type="entry name" value="TPR"/>
    <property type="match status" value="1"/>
</dbReference>
<comment type="similarity">
    <text evidence="2">Belongs to the TonB family.</text>
</comment>
<dbReference type="EMBL" id="QJKB01000002">
    <property type="protein sequence ID" value="PXX45146.1"/>
    <property type="molecule type" value="Genomic_DNA"/>
</dbReference>
<keyword evidence="8" id="KW-1133">Transmembrane helix</keyword>
<organism evidence="13 14">
    <name type="scientific">Undibacterium pigrum</name>
    <dbReference type="NCBI Taxonomy" id="401470"/>
    <lineage>
        <taxon>Bacteria</taxon>
        <taxon>Pseudomonadati</taxon>
        <taxon>Pseudomonadota</taxon>
        <taxon>Betaproteobacteria</taxon>
        <taxon>Burkholderiales</taxon>
        <taxon>Oxalobacteraceae</taxon>
        <taxon>Undibacterium</taxon>
    </lineage>
</organism>
<dbReference type="GO" id="GO:0098797">
    <property type="term" value="C:plasma membrane protein complex"/>
    <property type="evidence" value="ECO:0007669"/>
    <property type="project" value="TreeGrafter"/>
</dbReference>
<protein>
    <submittedName>
        <fullName evidence="13">TonB family protein</fullName>
    </submittedName>
</protein>